<dbReference type="Pfam" id="PF01972">
    <property type="entry name" value="SDH_protease"/>
    <property type="match status" value="1"/>
</dbReference>
<dbReference type="RefSeq" id="WP_160802213.1">
    <property type="nucleotide sequence ID" value="NZ_WUUL01000010.1"/>
</dbReference>
<evidence type="ECO:0008006" key="3">
    <source>
        <dbReference type="Google" id="ProtNLM"/>
    </source>
</evidence>
<name>A0A6I4VW73_9BACL</name>
<evidence type="ECO:0000313" key="2">
    <source>
        <dbReference type="Proteomes" id="UP000430692"/>
    </source>
</evidence>
<dbReference type="Proteomes" id="UP000430692">
    <property type="component" value="Unassembled WGS sequence"/>
</dbReference>
<dbReference type="InterPro" id="IPR002825">
    <property type="entry name" value="Pept_S49_ser-pept_pro"/>
</dbReference>
<sequence>MDFSSPSMSQLPPNQPLYHAVHRDRYTRQSFIQEIEKATGRRLIVYIANFNHPESAITREDIAPFSEMVTALDKDSNVDLMIQSPGGDPNAAEIIVHTLLAKTKHLRVVVPQAAKSAATLVSLAADEIVMSNTSELGPIDPQVTIPTAFGLAFRPAQAFLNGLEMIKKEHAGGQALNPAYYPFLKGVDAALIDYCMKSIEHSKRLAVKWLSRSMFKGQVNEAKRIAEELINIEKYPNHGQVINYQDAKKIGLNIVYKPDNDSYWQAMWQLYINYIIMMREKESVKIYESTYSSIMI</sequence>
<gene>
    <name evidence="1" type="ORF">GSM42_14265</name>
</gene>
<keyword evidence="2" id="KW-1185">Reference proteome</keyword>
<protein>
    <recommendedName>
        <fullName evidence="3">Serine dehydrogenase proteinase</fullName>
    </recommendedName>
</protein>
<dbReference type="EMBL" id="WUUL01000010">
    <property type="protein sequence ID" value="MXQ54858.1"/>
    <property type="molecule type" value="Genomic_DNA"/>
</dbReference>
<dbReference type="AlphaFoldDB" id="A0A6I4VW73"/>
<reference evidence="1 2" key="1">
    <citation type="submission" date="2019-12" db="EMBL/GenBank/DDBJ databases">
        <title>Whole-genome analyses of novel actinobacteria.</title>
        <authorList>
            <person name="Sahin N."/>
            <person name="Saygin H."/>
        </authorList>
    </citation>
    <scope>NUCLEOTIDE SEQUENCE [LARGE SCALE GENOMIC DNA]</scope>
    <source>
        <strain evidence="1 2">KC615</strain>
    </source>
</reference>
<dbReference type="PANTHER" id="PTHR35984:SF1">
    <property type="entry name" value="PERIPLASMIC SERINE PROTEASE"/>
    <property type="match status" value="1"/>
</dbReference>
<accession>A0A6I4VW73</accession>
<dbReference type="InterPro" id="IPR029045">
    <property type="entry name" value="ClpP/crotonase-like_dom_sf"/>
</dbReference>
<dbReference type="PANTHER" id="PTHR35984">
    <property type="entry name" value="PERIPLASMIC SERINE PROTEASE"/>
    <property type="match status" value="1"/>
</dbReference>
<organism evidence="1 2">
    <name type="scientific">Shimazuella alba</name>
    <dbReference type="NCBI Taxonomy" id="2690964"/>
    <lineage>
        <taxon>Bacteria</taxon>
        <taxon>Bacillati</taxon>
        <taxon>Bacillota</taxon>
        <taxon>Bacilli</taxon>
        <taxon>Bacillales</taxon>
        <taxon>Thermoactinomycetaceae</taxon>
        <taxon>Shimazuella</taxon>
    </lineage>
</organism>
<proteinExistence type="predicted"/>
<dbReference type="SUPFAM" id="SSF52096">
    <property type="entry name" value="ClpP/crotonase"/>
    <property type="match status" value="1"/>
</dbReference>
<dbReference type="GO" id="GO:0016020">
    <property type="term" value="C:membrane"/>
    <property type="evidence" value="ECO:0007669"/>
    <property type="project" value="InterPro"/>
</dbReference>
<comment type="caution">
    <text evidence="1">The sequence shown here is derived from an EMBL/GenBank/DDBJ whole genome shotgun (WGS) entry which is preliminary data.</text>
</comment>
<evidence type="ECO:0000313" key="1">
    <source>
        <dbReference type="EMBL" id="MXQ54858.1"/>
    </source>
</evidence>
<dbReference type="Gene3D" id="3.90.226.10">
    <property type="entry name" value="2-enoyl-CoA Hydratase, Chain A, domain 1"/>
    <property type="match status" value="1"/>
</dbReference>